<reference evidence="3" key="2">
    <citation type="submission" date="2016-10" db="EMBL/GenBank/DDBJ databases">
        <authorList>
            <person name="de Groot N.N."/>
        </authorList>
    </citation>
    <scope>NUCLEOTIDE SEQUENCE [LARGE SCALE GENOMIC DNA]</scope>
    <source>
        <strain evidence="3">DSM 12489</strain>
    </source>
</reference>
<dbReference type="SUPFAM" id="SSF51658">
    <property type="entry name" value="Xylose isomerase-like"/>
    <property type="match status" value="1"/>
</dbReference>
<dbReference type="GO" id="GO:0016853">
    <property type="term" value="F:isomerase activity"/>
    <property type="evidence" value="ECO:0007669"/>
    <property type="project" value="UniProtKB-KW"/>
</dbReference>
<sequence length="322" mass="36084">MKLGIFTVLFGNMPFSEMLDHVAKAGVDTVEIGTGGYPGGAHCDRAGLLASPDKRKAFLDEISSRGLSISALSCHCNPLHPDATKRELAQRELRETIELAALLGVDTVNTFSGCPGESEHSQNPVWVTCPWPEEFSQVLDWQWNEKVIPYWTEMNAFLKERGVRVAIEAHPGFVVYNAETMIRLRQACGEQIGVNFDPSHMFWQGIDPVEAIHALAQHNAIFHVHAKDTGFNRHNVAVNGVLDTKPYAKEKERSWIFRTVGYGHDSQTWVDIISALQLAGYEGAVSIEHEDSLMSIEEGFQKAVDFLKPLIIREKLQQMWWA</sequence>
<dbReference type="PANTHER" id="PTHR12110:SF21">
    <property type="entry name" value="XYLOSE ISOMERASE-LIKE TIM BARREL DOMAIN-CONTAINING PROTEIN"/>
    <property type="match status" value="1"/>
</dbReference>
<evidence type="ECO:0000259" key="1">
    <source>
        <dbReference type="Pfam" id="PF01261"/>
    </source>
</evidence>
<reference evidence="2" key="3">
    <citation type="submission" date="2023-02" db="EMBL/GenBank/DDBJ databases">
        <title>Proposal of a novel subspecies: Alicyclobacillus hesperidum subspecies aegle.</title>
        <authorList>
            <person name="Goto K."/>
            <person name="Fujii T."/>
            <person name="Yasui K."/>
            <person name="Mochida K."/>
            <person name="Kato-Tanaka Y."/>
            <person name="Morohoshi S."/>
            <person name="An S.Y."/>
            <person name="Kasai H."/>
            <person name="Yokota A."/>
        </authorList>
    </citation>
    <scope>NUCLEOTIDE SEQUENCE</scope>
    <source>
        <strain evidence="2">DSM 12766</strain>
    </source>
</reference>
<feature type="domain" description="Xylose isomerase-like TIM barrel" evidence="1">
    <location>
        <begin position="20"/>
        <end position="309"/>
    </location>
</feature>
<accession>A0A1H2Q615</accession>
<keyword evidence="4" id="KW-1185">Reference proteome</keyword>
<reference evidence="4" key="1">
    <citation type="submission" date="2016-10" db="EMBL/GenBank/DDBJ databases">
        <authorList>
            <person name="Varghese N."/>
        </authorList>
    </citation>
    <scope>NUCLEOTIDE SEQUENCE [LARGE SCALE GENOMIC DNA]</scope>
    <source>
        <strain evidence="4">DSM 12489</strain>
    </source>
</reference>
<dbReference type="InterPro" id="IPR036237">
    <property type="entry name" value="Xyl_isomerase-like_sf"/>
</dbReference>
<evidence type="ECO:0000313" key="2">
    <source>
        <dbReference type="EMBL" id="GLV12794.1"/>
    </source>
</evidence>
<dbReference type="Proteomes" id="UP000182589">
    <property type="component" value="Unassembled WGS sequence"/>
</dbReference>
<evidence type="ECO:0000313" key="4">
    <source>
        <dbReference type="Proteomes" id="UP000182589"/>
    </source>
</evidence>
<dbReference type="Pfam" id="PF01261">
    <property type="entry name" value="AP_endonuc_2"/>
    <property type="match status" value="1"/>
</dbReference>
<dbReference type="Proteomes" id="UP001157137">
    <property type="component" value="Unassembled WGS sequence"/>
</dbReference>
<evidence type="ECO:0000313" key="3">
    <source>
        <dbReference type="EMBL" id="SDW02450.1"/>
    </source>
</evidence>
<name>A0A1H2Q615_9BACL</name>
<proteinExistence type="predicted"/>
<dbReference type="EMBL" id="FNOJ01000001">
    <property type="protein sequence ID" value="SDW02450.1"/>
    <property type="molecule type" value="Genomic_DNA"/>
</dbReference>
<dbReference type="InterPro" id="IPR013022">
    <property type="entry name" value="Xyl_isomerase-like_TIM-brl"/>
</dbReference>
<dbReference type="STRING" id="89784.SAMN04489725_10194"/>
<dbReference type="RefSeq" id="WP_006446325.1">
    <property type="nucleotide sequence ID" value="NZ_BSRA01000002.1"/>
</dbReference>
<keyword evidence="3" id="KW-0413">Isomerase</keyword>
<dbReference type="Gene3D" id="3.20.20.150">
    <property type="entry name" value="Divalent-metal-dependent TIM barrel enzymes"/>
    <property type="match status" value="1"/>
</dbReference>
<dbReference type="AlphaFoldDB" id="A0A1H2Q615"/>
<dbReference type="InterPro" id="IPR050312">
    <property type="entry name" value="IolE/XylAMocC-like"/>
</dbReference>
<organism evidence="3 4">
    <name type="scientific">Alicyclobacillus hesperidum</name>
    <dbReference type="NCBI Taxonomy" id="89784"/>
    <lineage>
        <taxon>Bacteria</taxon>
        <taxon>Bacillati</taxon>
        <taxon>Bacillota</taxon>
        <taxon>Bacilli</taxon>
        <taxon>Bacillales</taxon>
        <taxon>Alicyclobacillaceae</taxon>
        <taxon>Alicyclobacillus</taxon>
    </lineage>
</organism>
<gene>
    <name evidence="2" type="ORF">Heshes_04780</name>
    <name evidence="3" type="ORF">SAMN04489725_10194</name>
</gene>
<protein>
    <submittedName>
        <fullName evidence="3">Sugar phosphate isomerase/epimerase</fullName>
    </submittedName>
</protein>
<dbReference type="PANTHER" id="PTHR12110">
    <property type="entry name" value="HYDROXYPYRUVATE ISOMERASE"/>
    <property type="match status" value="1"/>
</dbReference>
<dbReference type="EMBL" id="BSRA01000002">
    <property type="protein sequence ID" value="GLV12794.1"/>
    <property type="molecule type" value="Genomic_DNA"/>
</dbReference>